<dbReference type="InterPro" id="IPR050764">
    <property type="entry name" value="CbbQ/NirQ/NorQ/GpvN"/>
</dbReference>
<dbReference type="CDD" id="cd00009">
    <property type="entry name" value="AAA"/>
    <property type="match status" value="1"/>
</dbReference>
<evidence type="ECO:0000259" key="1">
    <source>
        <dbReference type="SMART" id="SM00382"/>
    </source>
</evidence>
<sequence>MNIKRAKEEIKNSIEAYLLKDDYGTYEIPAMRQRPIFLMGPPGVGKTQIMEQIARECQIGLVAYTITHHTRQSAVGLPFITDKEFGGRTYRVTEYTMSEIVASVYNKIESTGLSEGILFIDEINCVSETLAPTMLQFLQYKTFGNHRIPEGWIIVTAGNPPEYNKSVREFDVVTLDRIKLIHVEADYDVWKAYAYEHEVHPAVISYLNTKTDNFCRIETTVDGKFFATPRGWEDLSSFIKIYERLGKKPDREVVEEYIQFPRIAKDFANYLELFYKYRDDYQIDEILSGTIRESLCNKLSRAPFDEKLNVIGLLLSRLGQHFKAVANQGDRTGLLMDELKKIDPQTDVDPSATMEERVHNTRSQWSEALRKKQEAGLLNRREDFLYRDVEALLLNIEENIKKSGKDDKEEDWNLIRKLFQDENDRYDVLFTESGKSLEHAFDFLEAAFVAGQEMVLFITELNNGYYSMKFLKEYECERYYQYNKNLLFQDKEDEIRSRIRSLGN</sequence>
<dbReference type="InterPro" id="IPR011704">
    <property type="entry name" value="ATPase_dyneun-rel_AAA"/>
</dbReference>
<dbReference type="PANTHER" id="PTHR42759:SF1">
    <property type="entry name" value="MAGNESIUM-CHELATASE SUBUNIT CHLD"/>
    <property type="match status" value="1"/>
</dbReference>
<dbReference type="SMART" id="SM00382">
    <property type="entry name" value="AAA"/>
    <property type="match status" value="1"/>
</dbReference>
<reference evidence="2 3" key="1">
    <citation type="submission" date="2023-10" db="EMBL/GenBank/DDBJ databases">
        <title>A novel Glycoside Hydrolase 43-Like Enzyme from Clostrdium boliviensis is an Endo-xylanase, and a Candidate for Xylooligosaccharides Production from Different Xylan Substrates.</title>
        <authorList>
            <person name="Alvarez M.T."/>
            <person name="Rocabado-Villegas L.R."/>
            <person name="Salas-Veizaga D.M."/>
            <person name="Linares-Pasten J.A."/>
            <person name="Gudmundsdottir E.E."/>
            <person name="Hreggvidsson G.O."/>
            <person name="Adlercreutz P."/>
            <person name="Nordberg Karlsson E."/>
        </authorList>
    </citation>
    <scope>NUCLEOTIDE SEQUENCE [LARGE SCALE GENOMIC DNA]</scope>
    <source>
        <strain evidence="2 3">E-1</strain>
    </source>
</reference>
<dbReference type="InterPro" id="IPR003593">
    <property type="entry name" value="AAA+_ATPase"/>
</dbReference>
<gene>
    <name evidence="2" type="ORF">RZO55_22705</name>
</gene>
<organism evidence="2 3">
    <name type="scientific">Clostridium boliviensis</name>
    <dbReference type="NCBI Taxonomy" id="318465"/>
    <lineage>
        <taxon>Bacteria</taxon>
        <taxon>Bacillati</taxon>
        <taxon>Bacillota</taxon>
        <taxon>Clostridia</taxon>
        <taxon>Eubacteriales</taxon>
        <taxon>Clostridiaceae</taxon>
        <taxon>Clostridium</taxon>
    </lineage>
</organism>
<dbReference type="Pfam" id="PF07728">
    <property type="entry name" value="AAA_5"/>
    <property type="match status" value="1"/>
</dbReference>
<dbReference type="EMBL" id="JAWONS010000324">
    <property type="protein sequence ID" value="MDW2800383.1"/>
    <property type="molecule type" value="Genomic_DNA"/>
</dbReference>
<dbReference type="Gene3D" id="3.40.50.300">
    <property type="entry name" value="P-loop containing nucleotide triphosphate hydrolases"/>
    <property type="match status" value="1"/>
</dbReference>
<accession>A0ABU4GTX0</accession>
<evidence type="ECO:0000313" key="2">
    <source>
        <dbReference type="EMBL" id="MDW2800383.1"/>
    </source>
</evidence>
<name>A0ABU4GTX0_9CLOT</name>
<protein>
    <submittedName>
        <fullName evidence="2">AAA family ATPase</fullName>
    </submittedName>
</protein>
<dbReference type="RefSeq" id="WP_318066548.1">
    <property type="nucleotide sequence ID" value="NZ_JAWONS010000324.1"/>
</dbReference>
<dbReference type="InterPro" id="IPR027417">
    <property type="entry name" value="P-loop_NTPase"/>
</dbReference>
<feature type="domain" description="AAA+ ATPase" evidence="1">
    <location>
        <begin position="32"/>
        <end position="179"/>
    </location>
</feature>
<dbReference type="PANTHER" id="PTHR42759">
    <property type="entry name" value="MOXR FAMILY PROTEIN"/>
    <property type="match status" value="1"/>
</dbReference>
<comment type="caution">
    <text evidence="2">The sequence shown here is derived from an EMBL/GenBank/DDBJ whole genome shotgun (WGS) entry which is preliminary data.</text>
</comment>
<dbReference type="SUPFAM" id="SSF52540">
    <property type="entry name" value="P-loop containing nucleoside triphosphate hydrolases"/>
    <property type="match status" value="1"/>
</dbReference>
<proteinExistence type="predicted"/>
<keyword evidence="3" id="KW-1185">Reference proteome</keyword>
<evidence type="ECO:0000313" key="3">
    <source>
        <dbReference type="Proteomes" id="UP001276854"/>
    </source>
</evidence>
<dbReference type="Proteomes" id="UP001276854">
    <property type="component" value="Unassembled WGS sequence"/>
</dbReference>